<dbReference type="Proteomes" id="UP000000643">
    <property type="component" value="Chromosome"/>
</dbReference>
<dbReference type="AlphaFoldDB" id="A1URH6"/>
<name>A1URH6_BARBK</name>
<reference evidence="1 2" key="1">
    <citation type="submission" date="2006-12" db="EMBL/GenBank/DDBJ databases">
        <authorList>
            <person name="Hendrix L."/>
            <person name="Mohamoud Y."/>
            <person name="Radune D."/>
            <person name="Shvartsbeyn A."/>
            <person name="Daugherty S."/>
            <person name="Dodson R."/>
            <person name="Durkin A.S."/>
            <person name="Harkins D."/>
            <person name="Huot H."/>
            <person name="Kothari S.P."/>
            <person name="Madupu R."/>
            <person name="Li J."/>
            <person name="Nelson W.C."/>
            <person name="Shrivastava S."/>
            <person name="Giglio M.G."/>
            <person name="Haft D."/>
            <person name="Selengut J."/>
            <person name="Fraser-Ligget C."/>
            <person name="Seshadri R."/>
        </authorList>
    </citation>
    <scope>NUCLEOTIDE SEQUENCE [LARGE SCALE GENOMIC DNA]</scope>
    <source>
        <strain evidence="2">ATCC 35685 / NCTC 12138 / KC583</strain>
    </source>
</reference>
<gene>
    <name evidence="1" type="ordered locus">BARBAKC583_0246</name>
</gene>
<dbReference type="STRING" id="360095.BARBAKC583_0246"/>
<dbReference type="EMBL" id="CP000524">
    <property type="protein sequence ID" value="ABM45008.1"/>
    <property type="molecule type" value="Genomic_DNA"/>
</dbReference>
<organism evidence="1 2">
    <name type="scientific">Bartonella bacilliformis (strain ATCC 35685 / KC583 / Herrer 020/F12,63)</name>
    <dbReference type="NCBI Taxonomy" id="360095"/>
    <lineage>
        <taxon>Bacteria</taxon>
        <taxon>Pseudomonadati</taxon>
        <taxon>Pseudomonadota</taxon>
        <taxon>Alphaproteobacteria</taxon>
        <taxon>Hyphomicrobiales</taxon>
        <taxon>Bartonellaceae</taxon>
        <taxon>Bartonella</taxon>
    </lineage>
</organism>
<dbReference type="KEGG" id="bbk:BARBAKC583_0246"/>
<sequence>MLFLLSDCCYFPTPMVVFFNKYGLFEKTLGILCEYRYDSTNY</sequence>
<proteinExistence type="predicted"/>
<dbReference type="HOGENOM" id="CLU_3247749_0_0_5"/>
<evidence type="ECO:0000313" key="1">
    <source>
        <dbReference type="EMBL" id="ABM45008.1"/>
    </source>
</evidence>
<protein>
    <submittedName>
        <fullName evidence="1">Uncharacterized protein</fullName>
    </submittedName>
</protein>
<evidence type="ECO:0000313" key="2">
    <source>
        <dbReference type="Proteomes" id="UP000000643"/>
    </source>
</evidence>
<accession>A1URH6</accession>